<dbReference type="InterPro" id="IPR011991">
    <property type="entry name" value="ArsR-like_HTH"/>
</dbReference>
<dbReference type="InterPro" id="IPR036388">
    <property type="entry name" value="WH-like_DNA-bd_sf"/>
</dbReference>
<gene>
    <name evidence="5" type="ORF">BU204_11265</name>
</gene>
<dbReference type="InterPro" id="IPR051081">
    <property type="entry name" value="HTH_MetalResp_TranReg"/>
</dbReference>
<dbReference type="InterPro" id="IPR036390">
    <property type="entry name" value="WH_DNA-bd_sf"/>
</dbReference>
<dbReference type="Gene3D" id="1.10.10.10">
    <property type="entry name" value="Winged helix-like DNA-binding domain superfamily/Winged helix DNA-binding domain"/>
    <property type="match status" value="1"/>
</dbReference>
<protein>
    <submittedName>
        <fullName evidence="5">Transcriptional regulator</fullName>
    </submittedName>
</protein>
<sequence length="103" mass="11476">MTESLPHPTRSDIRIEAVLHALADPIRLRLVRELARRGCEGAPCGSIELPITKSTRTHHLRILREAGVIHMRPEGTARISTLRRDDLDVLYPGLLDSILAAAR</sequence>
<dbReference type="EMBL" id="MSIE01000016">
    <property type="protein sequence ID" value="OLF17566.1"/>
    <property type="molecule type" value="Genomic_DNA"/>
</dbReference>
<evidence type="ECO:0000313" key="6">
    <source>
        <dbReference type="Proteomes" id="UP000185596"/>
    </source>
</evidence>
<dbReference type="Pfam" id="PF12840">
    <property type="entry name" value="HTH_20"/>
    <property type="match status" value="1"/>
</dbReference>
<dbReference type="AlphaFoldDB" id="A0A1Q8CT88"/>
<dbReference type="PANTHER" id="PTHR33154">
    <property type="entry name" value="TRANSCRIPTIONAL REGULATOR, ARSR FAMILY"/>
    <property type="match status" value="1"/>
</dbReference>
<dbReference type="Proteomes" id="UP000185596">
    <property type="component" value="Unassembled WGS sequence"/>
</dbReference>
<evidence type="ECO:0000256" key="3">
    <source>
        <dbReference type="ARBA" id="ARBA00023163"/>
    </source>
</evidence>
<reference evidence="5 6" key="1">
    <citation type="submission" date="2016-12" db="EMBL/GenBank/DDBJ databases">
        <title>The draft genome sequence of Actinophytocola sp. 11-183.</title>
        <authorList>
            <person name="Wang W."/>
            <person name="Yuan L."/>
        </authorList>
    </citation>
    <scope>NUCLEOTIDE SEQUENCE [LARGE SCALE GENOMIC DNA]</scope>
    <source>
        <strain evidence="5 6">11-183</strain>
    </source>
</reference>
<dbReference type="InterPro" id="IPR001845">
    <property type="entry name" value="HTH_ArsR_DNA-bd_dom"/>
</dbReference>
<organism evidence="5 6">
    <name type="scientific">Actinophytocola xanthii</name>
    <dbReference type="NCBI Taxonomy" id="1912961"/>
    <lineage>
        <taxon>Bacteria</taxon>
        <taxon>Bacillati</taxon>
        <taxon>Actinomycetota</taxon>
        <taxon>Actinomycetes</taxon>
        <taxon>Pseudonocardiales</taxon>
        <taxon>Pseudonocardiaceae</taxon>
    </lineage>
</organism>
<keyword evidence="3" id="KW-0804">Transcription</keyword>
<dbReference type="PROSITE" id="PS50987">
    <property type="entry name" value="HTH_ARSR_2"/>
    <property type="match status" value="1"/>
</dbReference>
<comment type="caution">
    <text evidence="5">The sequence shown here is derived from an EMBL/GenBank/DDBJ whole genome shotgun (WGS) entry which is preliminary data.</text>
</comment>
<evidence type="ECO:0000313" key="5">
    <source>
        <dbReference type="EMBL" id="OLF17566.1"/>
    </source>
</evidence>
<accession>A0A1Q8CT88</accession>
<dbReference type="CDD" id="cd00090">
    <property type="entry name" value="HTH_ARSR"/>
    <property type="match status" value="1"/>
</dbReference>
<evidence type="ECO:0000259" key="4">
    <source>
        <dbReference type="PROSITE" id="PS50987"/>
    </source>
</evidence>
<evidence type="ECO:0000256" key="2">
    <source>
        <dbReference type="ARBA" id="ARBA00023125"/>
    </source>
</evidence>
<dbReference type="GO" id="GO:0003677">
    <property type="term" value="F:DNA binding"/>
    <property type="evidence" value="ECO:0007669"/>
    <property type="project" value="UniProtKB-KW"/>
</dbReference>
<dbReference type="PANTHER" id="PTHR33154:SF12">
    <property type="entry name" value="TRANSCRIPTIONAL REGULATORY PROTEIN"/>
    <property type="match status" value="1"/>
</dbReference>
<dbReference type="SMART" id="SM00418">
    <property type="entry name" value="HTH_ARSR"/>
    <property type="match status" value="1"/>
</dbReference>
<evidence type="ECO:0000256" key="1">
    <source>
        <dbReference type="ARBA" id="ARBA00023015"/>
    </source>
</evidence>
<dbReference type="SUPFAM" id="SSF46785">
    <property type="entry name" value="Winged helix' DNA-binding domain"/>
    <property type="match status" value="1"/>
</dbReference>
<dbReference type="GO" id="GO:0003700">
    <property type="term" value="F:DNA-binding transcription factor activity"/>
    <property type="evidence" value="ECO:0007669"/>
    <property type="project" value="InterPro"/>
</dbReference>
<keyword evidence="1" id="KW-0805">Transcription regulation</keyword>
<keyword evidence="6" id="KW-1185">Reference proteome</keyword>
<dbReference type="STRING" id="1912961.BU204_11265"/>
<keyword evidence="2" id="KW-0238">DNA-binding</keyword>
<dbReference type="PRINTS" id="PR00778">
    <property type="entry name" value="HTHARSR"/>
</dbReference>
<feature type="domain" description="HTH arsR-type" evidence="4">
    <location>
        <begin position="7"/>
        <end position="102"/>
    </location>
</feature>
<proteinExistence type="predicted"/>
<name>A0A1Q8CT88_9PSEU</name>